<dbReference type="Proteomes" id="UP000034293">
    <property type="component" value="Unassembled WGS sequence"/>
</dbReference>
<dbReference type="NCBIfam" id="TIGR00689">
    <property type="entry name" value="rpiB_lacA_lacB"/>
    <property type="match status" value="1"/>
</dbReference>
<evidence type="ECO:0000256" key="1">
    <source>
        <dbReference type="ARBA" id="ARBA00008754"/>
    </source>
</evidence>
<protein>
    <submittedName>
        <fullName evidence="3">Ribose-5-phosphate isomerase B</fullName>
    </submittedName>
</protein>
<feature type="active site" description="Proton donor" evidence="2">
    <location>
        <position position="104"/>
    </location>
</feature>
<evidence type="ECO:0000256" key="2">
    <source>
        <dbReference type="PIRSR" id="PIRSR005384-1"/>
    </source>
</evidence>
<dbReference type="GO" id="GO:0009052">
    <property type="term" value="P:pentose-phosphate shunt, non-oxidative branch"/>
    <property type="evidence" value="ECO:0007669"/>
    <property type="project" value="TreeGrafter"/>
</dbReference>
<keyword evidence="3" id="KW-0413">Isomerase</keyword>
<dbReference type="NCBIfam" id="NF004051">
    <property type="entry name" value="PRK05571.1"/>
    <property type="match status" value="1"/>
</dbReference>
<dbReference type="PIRSF" id="PIRSF005384">
    <property type="entry name" value="RpiB_LacA_B"/>
    <property type="match status" value="1"/>
</dbReference>
<proteinExistence type="inferred from homology"/>
<feature type="active site" description="Proton acceptor" evidence="2">
    <location>
        <position position="71"/>
    </location>
</feature>
<dbReference type="InterPro" id="IPR003500">
    <property type="entry name" value="RpiB_LacA_LacB"/>
</dbReference>
<dbReference type="GO" id="GO:0019316">
    <property type="term" value="P:D-allose catabolic process"/>
    <property type="evidence" value="ECO:0007669"/>
    <property type="project" value="TreeGrafter"/>
</dbReference>
<evidence type="ECO:0000313" key="4">
    <source>
        <dbReference type="Proteomes" id="UP000034293"/>
    </source>
</evidence>
<evidence type="ECO:0000313" key="3">
    <source>
        <dbReference type="EMBL" id="KKR63535.1"/>
    </source>
</evidence>
<comment type="caution">
    <text evidence="3">The sequence shown here is derived from an EMBL/GenBank/DDBJ whole genome shotgun (WGS) entry which is preliminary data.</text>
</comment>
<dbReference type="AlphaFoldDB" id="A0A0G0UV57"/>
<dbReference type="EMBL" id="LBZA01000023">
    <property type="protein sequence ID" value="KKR63535.1"/>
    <property type="molecule type" value="Genomic_DNA"/>
</dbReference>
<dbReference type="Pfam" id="PF02502">
    <property type="entry name" value="LacAB_rpiB"/>
    <property type="match status" value="1"/>
</dbReference>
<dbReference type="SUPFAM" id="SSF89623">
    <property type="entry name" value="Ribose/Galactose isomerase RpiB/AlsB"/>
    <property type="match status" value="1"/>
</dbReference>
<comment type="similarity">
    <text evidence="1">Belongs to the LacAB/RpiB family.</text>
</comment>
<reference evidence="3 4" key="1">
    <citation type="journal article" date="2015" name="Nature">
        <title>rRNA introns, odd ribosomes, and small enigmatic genomes across a large radiation of phyla.</title>
        <authorList>
            <person name="Brown C.T."/>
            <person name="Hug L.A."/>
            <person name="Thomas B.C."/>
            <person name="Sharon I."/>
            <person name="Castelle C.J."/>
            <person name="Singh A."/>
            <person name="Wilkins M.J."/>
            <person name="Williams K.H."/>
            <person name="Banfield J.F."/>
        </authorList>
    </citation>
    <scope>NUCLEOTIDE SEQUENCE [LARGE SCALE GENOMIC DNA]</scope>
</reference>
<name>A0A0G0UV57_9BACT</name>
<dbReference type="InterPro" id="IPR036569">
    <property type="entry name" value="RpiB_LacA_LacB_sf"/>
</dbReference>
<dbReference type="Gene3D" id="3.40.1400.10">
    <property type="entry name" value="Sugar-phosphate isomerase, RpiB/LacA/LacB"/>
    <property type="match status" value="1"/>
</dbReference>
<dbReference type="PANTHER" id="PTHR30345">
    <property type="entry name" value="RIBOSE-5-PHOSPHATE ISOMERASE B"/>
    <property type="match status" value="1"/>
</dbReference>
<organism evidence="3 4">
    <name type="scientific">Candidatus Woesebacteria bacterium GW2011_GWA1_40_43</name>
    <dbReference type="NCBI Taxonomy" id="1618553"/>
    <lineage>
        <taxon>Bacteria</taxon>
        <taxon>Candidatus Woeseibacteriota</taxon>
    </lineage>
</organism>
<accession>A0A0G0UV57</accession>
<dbReference type="GO" id="GO:0004751">
    <property type="term" value="F:ribose-5-phosphate isomerase activity"/>
    <property type="evidence" value="ECO:0007669"/>
    <property type="project" value="TreeGrafter"/>
</dbReference>
<dbReference type="PANTHER" id="PTHR30345:SF0">
    <property type="entry name" value="DNA DAMAGE-REPAIR_TOLERATION PROTEIN DRT102"/>
    <property type="match status" value="1"/>
</dbReference>
<sequence length="157" mass="17924">MIRKLDKKVFVGSDHAGFGLKKKVLKYLSNKNIKHEDVGPHKYDGSDDYPDYGFRVAEKVSKGFGEGILICMMSGGMTIVANKVKGVRALPCTTIKESKFARIHNNANVIILAALKFKNQQKLHGVLDTWFNTKWSEVERHSRRLKKISDYENKHFK</sequence>
<gene>
    <name evidence="3" type="ORF">UU02_C0023G0013</name>
</gene>